<sequence>MPTSSHTARSHGKASFFSRFLSLPWRLGLGLAAGVLVALLAPDVMGTLVRAVAAWDGFALTTLALMVLNMRLADVEDIRRVAASEDFTRAAASAVVITGALASLVAVVGLLGTIKGLPEKAKALHLGLGIGAVVLAWTLVHCVFTLRYAHAYYNTNEQGHDCGGLTFPDDAGKADAEPLLEPNYLDFAYFAFVIGMTAQTADIGISSRTIRGTALLHGLISFLFNTAIVALTIGTIGGMLS</sequence>
<keyword evidence="1" id="KW-0472">Membrane</keyword>
<keyword evidence="1" id="KW-1133">Transmembrane helix</keyword>
<dbReference type="Proteomes" id="UP000664369">
    <property type="component" value="Unassembled WGS sequence"/>
</dbReference>
<evidence type="ECO:0000256" key="1">
    <source>
        <dbReference type="SAM" id="Phobius"/>
    </source>
</evidence>
<keyword evidence="3" id="KW-1185">Reference proteome</keyword>
<comment type="caution">
    <text evidence="2">The sequence shown here is derived from an EMBL/GenBank/DDBJ whole genome shotgun (WGS) entry which is preliminary data.</text>
</comment>
<reference evidence="2 3" key="1">
    <citation type="submission" date="2021-03" db="EMBL/GenBank/DDBJ databases">
        <authorList>
            <person name="Kim M.K."/>
        </authorList>
    </citation>
    <scope>NUCLEOTIDE SEQUENCE [LARGE SCALE GENOMIC DNA]</scope>
    <source>
        <strain evidence="2 3">BT442</strain>
    </source>
</reference>
<dbReference type="RefSeq" id="WP_208175652.1">
    <property type="nucleotide sequence ID" value="NZ_JAGETZ010000005.1"/>
</dbReference>
<feature type="transmembrane region" description="Helical" evidence="1">
    <location>
        <begin position="214"/>
        <end position="240"/>
    </location>
</feature>
<dbReference type="InterPro" id="IPR009781">
    <property type="entry name" value="DUF1345"/>
</dbReference>
<evidence type="ECO:0000313" key="3">
    <source>
        <dbReference type="Proteomes" id="UP000664369"/>
    </source>
</evidence>
<feature type="transmembrane region" description="Helical" evidence="1">
    <location>
        <begin position="48"/>
        <end position="70"/>
    </location>
</feature>
<name>A0ABS3QFJ0_9BACT</name>
<proteinExistence type="predicted"/>
<evidence type="ECO:0000313" key="2">
    <source>
        <dbReference type="EMBL" id="MBO2010017.1"/>
    </source>
</evidence>
<feature type="transmembrane region" description="Helical" evidence="1">
    <location>
        <begin position="123"/>
        <end position="146"/>
    </location>
</feature>
<keyword evidence="1" id="KW-0812">Transmembrane</keyword>
<feature type="transmembrane region" description="Helical" evidence="1">
    <location>
        <begin position="90"/>
        <end position="111"/>
    </location>
</feature>
<organism evidence="2 3">
    <name type="scientific">Hymenobacter negativus</name>
    <dbReference type="NCBI Taxonomy" id="2795026"/>
    <lineage>
        <taxon>Bacteria</taxon>
        <taxon>Pseudomonadati</taxon>
        <taxon>Bacteroidota</taxon>
        <taxon>Cytophagia</taxon>
        <taxon>Cytophagales</taxon>
        <taxon>Hymenobacteraceae</taxon>
        <taxon>Hymenobacter</taxon>
    </lineage>
</organism>
<dbReference type="EMBL" id="JAGETZ010000005">
    <property type="protein sequence ID" value="MBO2010017.1"/>
    <property type="molecule type" value="Genomic_DNA"/>
</dbReference>
<accession>A0ABS3QFJ0</accession>
<feature type="transmembrane region" description="Helical" evidence="1">
    <location>
        <begin position="23"/>
        <end position="41"/>
    </location>
</feature>
<dbReference type="Pfam" id="PF07077">
    <property type="entry name" value="DUF1345"/>
    <property type="match status" value="1"/>
</dbReference>
<protein>
    <submittedName>
        <fullName evidence="2">DUF1345 domain-containing protein</fullName>
    </submittedName>
</protein>
<gene>
    <name evidence="2" type="ORF">J4E00_13220</name>
</gene>